<dbReference type="AlphaFoldDB" id="A0A8X7R115"/>
<dbReference type="Proteomes" id="UP000886595">
    <property type="component" value="Unassembled WGS sequence"/>
</dbReference>
<evidence type="ECO:0000313" key="2">
    <source>
        <dbReference type="Proteomes" id="UP000886595"/>
    </source>
</evidence>
<evidence type="ECO:0000313" key="1">
    <source>
        <dbReference type="EMBL" id="KAG2278425.1"/>
    </source>
</evidence>
<proteinExistence type="predicted"/>
<accession>A0A8X7R115</accession>
<sequence length="138" mass="15384">MAEEQLYQQMCSTKPLIVGLIHEGHVQLLHAAGISSYTLLITHMRENDGVDVLASATLNIIIAETDRIRALRTAEKNLQTTASNIGKKDQRHSLNKNKELTTALALRPETAANVGQRAHWTREKEACKTRVANMEQNN</sequence>
<reference evidence="1 2" key="1">
    <citation type="submission" date="2020-02" db="EMBL/GenBank/DDBJ databases">
        <authorList>
            <person name="Ma Q."/>
            <person name="Huang Y."/>
            <person name="Song X."/>
            <person name="Pei D."/>
        </authorList>
    </citation>
    <scope>NUCLEOTIDE SEQUENCE [LARGE SCALE GENOMIC DNA]</scope>
    <source>
        <strain evidence="1">Sxm20200214</strain>
        <tissue evidence="1">Leaf</tissue>
    </source>
</reference>
<name>A0A8X7R115_BRACI</name>
<gene>
    <name evidence="1" type="ORF">Bca52824_060980</name>
</gene>
<comment type="caution">
    <text evidence="1">The sequence shown here is derived from an EMBL/GenBank/DDBJ whole genome shotgun (WGS) entry which is preliminary data.</text>
</comment>
<protein>
    <submittedName>
        <fullName evidence="1">Uncharacterized protein</fullName>
    </submittedName>
</protein>
<dbReference type="OrthoDB" id="1108620at2759"/>
<keyword evidence="2" id="KW-1185">Reference proteome</keyword>
<organism evidence="1 2">
    <name type="scientific">Brassica carinata</name>
    <name type="common">Ethiopian mustard</name>
    <name type="synonym">Abyssinian cabbage</name>
    <dbReference type="NCBI Taxonomy" id="52824"/>
    <lineage>
        <taxon>Eukaryota</taxon>
        <taxon>Viridiplantae</taxon>
        <taxon>Streptophyta</taxon>
        <taxon>Embryophyta</taxon>
        <taxon>Tracheophyta</taxon>
        <taxon>Spermatophyta</taxon>
        <taxon>Magnoliopsida</taxon>
        <taxon>eudicotyledons</taxon>
        <taxon>Gunneridae</taxon>
        <taxon>Pentapetalae</taxon>
        <taxon>rosids</taxon>
        <taxon>malvids</taxon>
        <taxon>Brassicales</taxon>
        <taxon>Brassicaceae</taxon>
        <taxon>Brassiceae</taxon>
        <taxon>Brassica</taxon>
    </lineage>
</organism>
<dbReference type="EMBL" id="JAAMPC010000012">
    <property type="protein sequence ID" value="KAG2278425.1"/>
    <property type="molecule type" value="Genomic_DNA"/>
</dbReference>